<evidence type="ECO:0000256" key="2">
    <source>
        <dbReference type="SAM" id="Phobius"/>
    </source>
</evidence>
<keyword evidence="2" id="KW-1133">Transmembrane helix</keyword>
<dbReference type="PANTHER" id="PTHR32021">
    <property type="entry name" value="CASP-LIKE PROTEIN 5B3"/>
    <property type="match status" value="1"/>
</dbReference>
<feature type="transmembrane region" description="Helical" evidence="2">
    <location>
        <begin position="243"/>
        <end position="267"/>
    </location>
</feature>
<evidence type="ECO:0000313" key="3">
    <source>
        <dbReference type="EMBL" id="TVU31164.1"/>
    </source>
</evidence>
<dbReference type="Gramene" id="TVU31164">
    <property type="protein sequence ID" value="TVU31164"/>
    <property type="gene ID" value="EJB05_22837"/>
</dbReference>
<proteinExistence type="predicted"/>
<dbReference type="PANTHER" id="PTHR32021:SF1">
    <property type="entry name" value="CASP-LIKE PROTEIN 5A1"/>
    <property type="match status" value="1"/>
</dbReference>
<sequence>MHRLHAAAGSRHGTRHRINHVSTVRPLFNTRHLLKLQLPFIFCPLPAADRSSEKTRHFSPSPPASSDPPPHLVVISVLGCWTSRVEDSGPPRPSVRHRVIKKMAAGHPAVHPMGINAPAPLQQEGPVAELDFFPEIAGKTRGMILRFLQFIFAGIGACLAALSSEIKTTQFNGAMGVVDMVMVDMKRSLKKKWALGLLVFFDTLVGGFTFFAASATAGLIVLKDQDLKSCHLDDCHVMKLATAMAFSSAFFVAPCNLLNLYMCVGYVHQLPQDLNQPAVHLLVAAFSAKDRVDRRT</sequence>
<comment type="subunit">
    <text evidence="1">Homodimer and heterodimers.</text>
</comment>
<evidence type="ECO:0000256" key="1">
    <source>
        <dbReference type="ARBA" id="ARBA00011489"/>
    </source>
</evidence>
<accession>A0A5J9V6N0</accession>
<protein>
    <recommendedName>
        <fullName evidence="5">CASP-like protein</fullName>
    </recommendedName>
</protein>
<reference evidence="3 4" key="1">
    <citation type="journal article" date="2019" name="Sci. Rep.">
        <title>A high-quality genome of Eragrostis curvula grass provides insights into Poaceae evolution and supports new strategies to enhance forage quality.</title>
        <authorList>
            <person name="Carballo J."/>
            <person name="Santos B.A.C.M."/>
            <person name="Zappacosta D."/>
            <person name="Garbus I."/>
            <person name="Selva J.P."/>
            <person name="Gallo C.A."/>
            <person name="Diaz A."/>
            <person name="Albertini E."/>
            <person name="Caccamo M."/>
            <person name="Echenique V."/>
        </authorList>
    </citation>
    <scope>NUCLEOTIDE SEQUENCE [LARGE SCALE GENOMIC DNA]</scope>
    <source>
        <strain evidence="4">cv. Victoria</strain>
        <tissue evidence="3">Leaf</tissue>
    </source>
</reference>
<feature type="transmembrane region" description="Helical" evidence="2">
    <location>
        <begin position="143"/>
        <end position="162"/>
    </location>
</feature>
<gene>
    <name evidence="3" type="ORF">EJB05_22837</name>
</gene>
<feature type="transmembrane region" description="Helical" evidence="2">
    <location>
        <begin position="193"/>
        <end position="222"/>
    </location>
</feature>
<evidence type="ECO:0008006" key="5">
    <source>
        <dbReference type="Google" id="ProtNLM"/>
    </source>
</evidence>
<dbReference type="AlphaFoldDB" id="A0A5J9V6N0"/>
<keyword evidence="2" id="KW-0812">Transmembrane</keyword>
<keyword evidence="4" id="KW-1185">Reference proteome</keyword>
<dbReference type="Proteomes" id="UP000324897">
    <property type="component" value="Chromosome 1"/>
</dbReference>
<organism evidence="3 4">
    <name type="scientific">Eragrostis curvula</name>
    <name type="common">weeping love grass</name>
    <dbReference type="NCBI Taxonomy" id="38414"/>
    <lineage>
        <taxon>Eukaryota</taxon>
        <taxon>Viridiplantae</taxon>
        <taxon>Streptophyta</taxon>
        <taxon>Embryophyta</taxon>
        <taxon>Tracheophyta</taxon>
        <taxon>Spermatophyta</taxon>
        <taxon>Magnoliopsida</taxon>
        <taxon>Liliopsida</taxon>
        <taxon>Poales</taxon>
        <taxon>Poaceae</taxon>
        <taxon>PACMAD clade</taxon>
        <taxon>Chloridoideae</taxon>
        <taxon>Eragrostideae</taxon>
        <taxon>Eragrostidinae</taxon>
        <taxon>Eragrostis</taxon>
    </lineage>
</organism>
<dbReference type="GO" id="GO:0016020">
    <property type="term" value="C:membrane"/>
    <property type="evidence" value="ECO:0007669"/>
    <property type="project" value="TreeGrafter"/>
</dbReference>
<keyword evidence="2" id="KW-0472">Membrane</keyword>
<dbReference type="InterPro" id="IPR045009">
    <property type="entry name" value="CASPL-5"/>
</dbReference>
<name>A0A5J9V6N0_9POAL</name>
<dbReference type="EMBL" id="RWGY01000011">
    <property type="protein sequence ID" value="TVU31164.1"/>
    <property type="molecule type" value="Genomic_DNA"/>
</dbReference>
<evidence type="ECO:0000313" key="4">
    <source>
        <dbReference type="Proteomes" id="UP000324897"/>
    </source>
</evidence>
<comment type="caution">
    <text evidence="3">The sequence shown here is derived from an EMBL/GenBank/DDBJ whole genome shotgun (WGS) entry which is preliminary data.</text>
</comment>